<proteinExistence type="predicted"/>
<keyword evidence="3" id="KW-1185">Reference proteome</keyword>
<feature type="signal peptide" evidence="1">
    <location>
        <begin position="1"/>
        <end position="23"/>
    </location>
</feature>
<sequence length="150" mass="15358">MLGFTAILSVSLSLLLASQSVVSGPSPAPQTYPHSPLLSIRQSGGQIVIAPQCQTPCTKMEHSLDSATSAALCTNTIMSQAEACYDCNAKYGADTIAYLQNDINTFVASCAALGVPVKSVTIVAKSAGERLSLGISGPVVGLAALFLVVL</sequence>
<dbReference type="EMBL" id="JARIHO010000039">
    <property type="protein sequence ID" value="KAJ7328469.1"/>
    <property type="molecule type" value="Genomic_DNA"/>
</dbReference>
<reference evidence="2" key="1">
    <citation type="submission" date="2023-03" db="EMBL/GenBank/DDBJ databases">
        <title>Massive genome expansion in bonnet fungi (Mycena s.s.) driven by repeated elements and novel gene families across ecological guilds.</title>
        <authorList>
            <consortium name="Lawrence Berkeley National Laboratory"/>
            <person name="Harder C.B."/>
            <person name="Miyauchi S."/>
            <person name="Viragh M."/>
            <person name="Kuo A."/>
            <person name="Thoen E."/>
            <person name="Andreopoulos B."/>
            <person name="Lu D."/>
            <person name="Skrede I."/>
            <person name="Drula E."/>
            <person name="Henrissat B."/>
            <person name="Morin E."/>
            <person name="Kohler A."/>
            <person name="Barry K."/>
            <person name="LaButti K."/>
            <person name="Morin E."/>
            <person name="Salamov A."/>
            <person name="Lipzen A."/>
            <person name="Mereny Z."/>
            <person name="Hegedus B."/>
            <person name="Baldrian P."/>
            <person name="Stursova M."/>
            <person name="Weitz H."/>
            <person name="Taylor A."/>
            <person name="Grigoriev I.V."/>
            <person name="Nagy L.G."/>
            <person name="Martin F."/>
            <person name="Kauserud H."/>
        </authorList>
    </citation>
    <scope>NUCLEOTIDE SEQUENCE</scope>
    <source>
        <strain evidence="2">CBHHK002</strain>
    </source>
</reference>
<dbReference type="Proteomes" id="UP001218218">
    <property type="component" value="Unassembled WGS sequence"/>
</dbReference>
<gene>
    <name evidence="2" type="ORF">DFH08DRAFT_1084536</name>
</gene>
<evidence type="ECO:0000256" key="1">
    <source>
        <dbReference type="SAM" id="SignalP"/>
    </source>
</evidence>
<evidence type="ECO:0000313" key="2">
    <source>
        <dbReference type="EMBL" id="KAJ7328469.1"/>
    </source>
</evidence>
<organism evidence="2 3">
    <name type="scientific">Mycena albidolilacea</name>
    <dbReference type="NCBI Taxonomy" id="1033008"/>
    <lineage>
        <taxon>Eukaryota</taxon>
        <taxon>Fungi</taxon>
        <taxon>Dikarya</taxon>
        <taxon>Basidiomycota</taxon>
        <taxon>Agaricomycotina</taxon>
        <taxon>Agaricomycetes</taxon>
        <taxon>Agaricomycetidae</taxon>
        <taxon>Agaricales</taxon>
        <taxon>Marasmiineae</taxon>
        <taxon>Mycenaceae</taxon>
        <taxon>Mycena</taxon>
    </lineage>
</organism>
<comment type="caution">
    <text evidence="2">The sequence shown here is derived from an EMBL/GenBank/DDBJ whole genome shotgun (WGS) entry which is preliminary data.</text>
</comment>
<dbReference type="AlphaFoldDB" id="A0AAD6ZLU8"/>
<name>A0AAD6ZLU8_9AGAR</name>
<accession>A0AAD6ZLU8</accession>
<keyword evidence="1" id="KW-0732">Signal</keyword>
<feature type="chain" id="PRO_5042232360" evidence="1">
    <location>
        <begin position="24"/>
        <end position="150"/>
    </location>
</feature>
<protein>
    <submittedName>
        <fullName evidence="2">Uncharacterized protein</fullName>
    </submittedName>
</protein>
<evidence type="ECO:0000313" key="3">
    <source>
        <dbReference type="Proteomes" id="UP001218218"/>
    </source>
</evidence>